<evidence type="ECO:0000259" key="2">
    <source>
        <dbReference type="Pfam" id="PF07171"/>
    </source>
</evidence>
<dbReference type="PIRSF" id="PIRSF012702">
    <property type="entry name" value="UCP012702"/>
    <property type="match status" value="1"/>
</dbReference>
<comment type="function">
    <text evidence="1">Involved in peptidolytic degradation of cyclic heptapeptide hepatotoxin microcystin (MC).</text>
</comment>
<evidence type="ECO:0000256" key="1">
    <source>
        <dbReference type="PIRNR" id="PIRNR012702"/>
    </source>
</evidence>
<comment type="cofactor">
    <cofactor evidence="1">
        <name>Zn(2+)</name>
        <dbReference type="ChEBI" id="CHEBI:29105"/>
    </cofactor>
    <text evidence="1">Binds 1 zinc ion per subunit.</text>
</comment>
<evidence type="ECO:0000313" key="4">
    <source>
        <dbReference type="EMBL" id="MFC5584694.1"/>
    </source>
</evidence>
<dbReference type="InterPro" id="IPR010799">
    <property type="entry name" value="MlrC_C"/>
</dbReference>
<keyword evidence="1" id="KW-0479">Metal-binding</keyword>
<organism evidence="4 5">
    <name type="scientific">Nitratireductor kimnyeongensis</name>
    <dbReference type="NCBI Taxonomy" id="430679"/>
    <lineage>
        <taxon>Bacteria</taxon>
        <taxon>Pseudomonadati</taxon>
        <taxon>Pseudomonadota</taxon>
        <taxon>Alphaproteobacteria</taxon>
        <taxon>Hyphomicrobiales</taxon>
        <taxon>Phyllobacteriaceae</taxon>
        <taxon>Nitratireductor</taxon>
    </lineage>
</organism>
<dbReference type="Pfam" id="PF07364">
    <property type="entry name" value="DUF1485"/>
    <property type="match status" value="1"/>
</dbReference>
<feature type="domain" description="Microcystin LR degradation protein MlrC C-terminal" evidence="2">
    <location>
        <begin position="303"/>
        <end position="481"/>
    </location>
</feature>
<name>A0ABW0T725_9HYPH</name>
<keyword evidence="5" id="KW-1185">Reference proteome</keyword>
<gene>
    <name evidence="4" type="ORF">ACFPOD_06205</name>
</gene>
<reference evidence="5" key="1">
    <citation type="journal article" date="2019" name="Int. J. Syst. Evol. Microbiol.">
        <title>The Global Catalogue of Microorganisms (GCM) 10K type strain sequencing project: providing services to taxonomists for standard genome sequencing and annotation.</title>
        <authorList>
            <consortium name="The Broad Institute Genomics Platform"/>
            <consortium name="The Broad Institute Genome Sequencing Center for Infectious Disease"/>
            <person name="Wu L."/>
            <person name="Ma J."/>
        </authorList>
    </citation>
    <scope>NUCLEOTIDE SEQUENCE [LARGE SCALE GENOMIC DNA]</scope>
    <source>
        <strain evidence="5">JCM 3366</strain>
    </source>
</reference>
<evidence type="ECO:0000313" key="5">
    <source>
        <dbReference type="Proteomes" id="UP001596107"/>
    </source>
</evidence>
<comment type="similarity">
    <text evidence="1">Belongs to the peptidase M81 family.</text>
</comment>
<sequence>MRIGIARLWHEANSFSVSQTRLEHFEAREWCRGEGCIAHYRGTATEPGGAIAWAELRDDVELVFSRCASAAPAGPVDQELLDQLTAEIAEDPALEGIDGLYLSLHGACIGTIDPDPETTLVGGLRRRFPDLPIAASFDMHACIAPELAGMLDAATVYRTYPHIDMAEAARDALDMLAHIIRDGAQSHVVLKAIDKILPSFNMHTDGPGPMLDIENEARAAGIKIGGKSLFPVAYPFASFAYADVPQANAGVLVTCEDKYQGQALADHAAGYMQAAQARFQPDLPSAEAVLAGRPWADGSRVAILEPADNPLSGGIGDTPGLFRAAMNAGLPEGSVFAFFAAPEIVAVAHRSGVGAELDISLGARLDARFGEPVACRAEVLRITDGRFQNEDAMERGMKVDLGPTALLRIGNLRVIVTTGCQAPNDSAYFHLHGIEIHQVPVLLAKAKNHFRAAFGNRFDVIQSCETLGPAMADVSKLPFRNVPRERFNLKDQRVT</sequence>
<evidence type="ECO:0000259" key="3">
    <source>
        <dbReference type="Pfam" id="PF07364"/>
    </source>
</evidence>
<accession>A0ABW0T725</accession>
<dbReference type="Pfam" id="PF07171">
    <property type="entry name" value="MlrC_C"/>
    <property type="match status" value="1"/>
</dbReference>
<keyword evidence="1" id="KW-0482">Metalloprotease</keyword>
<dbReference type="Proteomes" id="UP001596107">
    <property type="component" value="Unassembled WGS sequence"/>
</dbReference>
<protein>
    <recommendedName>
        <fullName evidence="1">Microcystinase C</fullName>
        <shortName evidence="1">MlrC</shortName>
    </recommendedName>
</protein>
<proteinExistence type="inferred from homology"/>
<feature type="domain" description="Microcystin LR degradation protein MlrC N-terminal" evidence="3">
    <location>
        <begin position="2"/>
        <end position="291"/>
    </location>
</feature>
<dbReference type="InterPro" id="IPR015995">
    <property type="entry name" value="MlrC_N"/>
</dbReference>
<keyword evidence="1" id="KW-0378">Hydrolase</keyword>
<dbReference type="EMBL" id="JBHSNB010000001">
    <property type="protein sequence ID" value="MFC5584694.1"/>
    <property type="molecule type" value="Genomic_DNA"/>
</dbReference>
<comment type="caution">
    <text evidence="4">The sequence shown here is derived from an EMBL/GenBank/DDBJ whole genome shotgun (WGS) entry which is preliminary data.</text>
</comment>
<dbReference type="RefSeq" id="WP_223019536.1">
    <property type="nucleotide sequence ID" value="NZ_CP078143.1"/>
</dbReference>
<keyword evidence="1" id="KW-0645">Protease</keyword>
<dbReference type="InterPro" id="IPR009197">
    <property type="entry name" value="MlrC"/>
</dbReference>